<reference evidence="2" key="1">
    <citation type="journal article" date="2019" name="Int. J. Syst. Evol. Microbiol.">
        <title>The Global Catalogue of Microorganisms (GCM) 10K type strain sequencing project: providing services to taxonomists for standard genome sequencing and annotation.</title>
        <authorList>
            <consortium name="The Broad Institute Genomics Platform"/>
            <consortium name="The Broad Institute Genome Sequencing Center for Infectious Disease"/>
            <person name="Wu L."/>
            <person name="Ma J."/>
        </authorList>
    </citation>
    <scope>NUCLEOTIDE SEQUENCE [LARGE SCALE GENOMIC DNA]</scope>
    <source>
        <strain evidence="2">KCTC 52344</strain>
    </source>
</reference>
<comment type="caution">
    <text evidence="1">The sequence shown here is derived from an EMBL/GenBank/DDBJ whole genome shotgun (WGS) entry which is preliminary data.</text>
</comment>
<sequence>MIKEQTIEQELKEGRDLINQVKDFLMLKGEAVILDEWLTVKRYCERFGIKDTQVVTNWIKRGIIPPENVKEVEELNGLRLIKAVPYRD</sequence>
<evidence type="ECO:0000313" key="1">
    <source>
        <dbReference type="EMBL" id="MFD2523091.1"/>
    </source>
</evidence>
<evidence type="ECO:0008006" key="3">
    <source>
        <dbReference type="Google" id="ProtNLM"/>
    </source>
</evidence>
<dbReference type="RefSeq" id="WP_340239380.1">
    <property type="nucleotide sequence ID" value="NZ_JBBEWC010000012.1"/>
</dbReference>
<accession>A0ABW5JAK6</accession>
<organism evidence="1 2">
    <name type="scientific">Emticicia soli</name>
    <dbReference type="NCBI Taxonomy" id="2027878"/>
    <lineage>
        <taxon>Bacteria</taxon>
        <taxon>Pseudomonadati</taxon>
        <taxon>Bacteroidota</taxon>
        <taxon>Cytophagia</taxon>
        <taxon>Cytophagales</taxon>
        <taxon>Leadbetterellaceae</taxon>
        <taxon>Emticicia</taxon>
    </lineage>
</organism>
<dbReference type="Proteomes" id="UP001597510">
    <property type="component" value="Unassembled WGS sequence"/>
</dbReference>
<gene>
    <name evidence="1" type="ORF">ACFSR2_19495</name>
</gene>
<protein>
    <recommendedName>
        <fullName evidence="3">Helix-turn-helix domain-containing protein</fullName>
    </recommendedName>
</protein>
<name>A0ABW5JAK6_9BACT</name>
<evidence type="ECO:0000313" key="2">
    <source>
        <dbReference type="Proteomes" id="UP001597510"/>
    </source>
</evidence>
<keyword evidence="2" id="KW-1185">Reference proteome</keyword>
<proteinExistence type="predicted"/>
<dbReference type="EMBL" id="JBHULC010000027">
    <property type="protein sequence ID" value="MFD2523091.1"/>
    <property type="molecule type" value="Genomic_DNA"/>
</dbReference>